<evidence type="ECO:0000256" key="7">
    <source>
        <dbReference type="ARBA" id="ARBA00022475"/>
    </source>
</evidence>
<dbReference type="OrthoDB" id="9806241at2"/>
<evidence type="ECO:0000256" key="8">
    <source>
        <dbReference type="ARBA" id="ARBA00022519"/>
    </source>
</evidence>
<comment type="subcellular location">
    <subcellularLocation>
        <location evidence="2 12">Cell inner membrane</location>
        <topology evidence="2 12">Multi-pass membrane protein</topology>
    </subcellularLocation>
</comment>
<organism evidence="13">
    <name type="scientific">Accumulibacter regalis</name>
    <dbReference type="NCBI Taxonomy" id="522306"/>
    <lineage>
        <taxon>Bacteria</taxon>
        <taxon>Pseudomonadati</taxon>
        <taxon>Pseudomonadota</taxon>
        <taxon>Betaproteobacteria</taxon>
        <taxon>Candidatus Accumulibacter</taxon>
    </lineage>
</organism>
<dbReference type="InterPro" id="IPR053408">
    <property type="entry name" value="MlaE_Permease"/>
</dbReference>
<dbReference type="GO" id="GO:0043190">
    <property type="term" value="C:ATP-binding cassette (ABC) transporter complex"/>
    <property type="evidence" value="ECO:0007669"/>
    <property type="project" value="InterPro"/>
</dbReference>
<dbReference type="AlphaFoldDB" id="C7RLS3"/>
<keyword evidence="6" id="KW-0813">Transport</keyword>
<dbReference type="GO" id="GO:0005548">
    <property type="term" value="F:phospholipid transporter activity"/>
    <property type="evidence" value="ECO:0007669"/>
    <property type="project" value="TreeGrafter"/>
</dbReference>
<keyword evidence="10 12" id="KW-1133">Transmembrane helix</keyword>
<feature type="transmembrane region" description="Helical" evidence="12">
    <location>
        <begin position="65"/>
        <end position="84"/>
    </location>
</feature>
<evidence type="ECO:0000256" key="3">
    <source>
        <dbReference type="ARBA" id="ARBA00007556"/>
    </source>
</evidence>
<feature type="transmembrane region" description="Helical" evidence="12">
    <location>
        <begin position="96"/>
        <end position="118"/>
    </location>
</feature>
<keyword evidence="7" id="KW-1003">Cell membrane</keyword>
<dbReference type="NCBIfam" id="TIGR00056">
    <property type="entry name" value="MlaE family lipid ABC transporter permease subunit"/>
    <property type="match status" value="1"/>
</dbReference>
<comment type="subunit">
    <text evidence="4">The complex is composed of two ATP-binding proteins (MlaF), two transmembrane proteins (MlaE), two cytoplasmic solute-binding proteins (MlaB) and six periplasmic solute-binding proteins (MlaD).</text>
</comment>
<evidence type="ECO:0000256" key="5">
    <source>
        <dbReference type="ARBA" id="ARBA00020857"/>
    </source>
</evidence>
<comment type="function">
    <text evidence="1">Part of the ABC transporter complex MlaFEDB, which is involved in a phospholipid transport pathway that maintains lipid asymmetry in the outer membrane by retrograde trafficking of phospholipids from the outer membrane to the inner membrane. Probably responsible for the translocation of the substrate across the membrane.</text>
</comment>
<reference evidence="13" key="2">
    <citation type="submission" date="2009-09" db="EMBL/GenBank/DDBJ databases">
        <title>Complete sequence of chromosome of Candidatus Accumulibacter phosphatis clade IIA str. UW-1.</title>
        <authorList>
            <consortium name="US DOE Joint Genome Institute"/>
            <person name="Martin H.G."/>
            <person name="Ivanova N."/>
            <person name="Kunin V."/>
            <person name="Warnecke F."/>
            <person name="Barry K."/>
            <person name="He S."/>
            <person name="Salamov A."/>
            <person name="Szeto E."/>
            <person name="Dalin E."/>
            <person name="Pangilinan J.L."/>
            <person name="Lapidus A."/>
            <person name="Lowry S."/>
            <person name="Kyrpides N.C."/>
            <person name="McMahon K.D."/>
            <person name="Hugenholtz P."/>
        </authorList>
    </citation>
    <scope>NUCLEOTIDE SEQUENCE [LARGE SCALE GENOMIC DNA]</scope>
    <source>
        <strain evidence="13">UW-1</strain>
    </source>
</reference>
<name>C7RLS3_ACCRE</name>
<feature type="transmembrane region" description="Helical" evidence="12">
    <location>
        <begin position="208"/>
        <end position="228"/>
    </location>
</feature>
<dbReference type="eggNOG" id="COG0767">
    <property type="taxonomic scope" value="Bacteria"/>
</dbReference>
<evidence type="ECO:0000256" key="12">
    <source>
        <dbReference type="RuleBase" id="RU362044"/>
    </source>
</evidence>
<sequence length="271" mass="28924" precursor="true">MSKRESGPGPLLSTIASIGHHVTDALQRLGFASRFFVMLLLCSGQSFRRPNLTIREIYYSGFQSLLIIMVSGLFIGMVLGMQGYETLQRYGSADALGILVALSLVRELGPVVAALLFASRAGSSITAEIGLMKATEQLTAMDMMAVNPIARVVAPRFWGGVISMPLLAALFSATGVFGGYLIGVVFIGVDDGAFWSQMQASVDFRYDIWSGIVKSFVFGVAVSLIAVFEGYDALPTAEGVSSSIKSTVVKSALAILALDFVLTSFMFREAG</sequence>
<evidence type="ECO:0000256" key="6">
    <source>
        <dbReference type="ARBA" id="ARBA00022448"/>
    </source>
</evidence>
<protein>
    <recommendedName>
        <fullName evidence="5">Intermembrane phospholipid transport system permease protein MlaE</fullName>
    </recommendedName>
</protein>
<evidence type="ECO:0000256" key="10">
    <source>
        <dbReference type="ARBA" id="ARBA00022989"/>
    </source>
</evidence>
<dbReference type="PANTHER" id="PTHR30188">
    <property type="entry name" value="ABC TRANSPORTER PERMEASE PROTEIN-RELATED"/>
    <property type="match status" value="1"/>
</dbReference>
<accession>C7RLS3</accession>
<reference evidence="13" key="1">
    <citation type="submission" date="2009-08" db="EMBL/GenBank/DDBJ databases">
        <authorList>
            <consortium name="US DOE Joint Genome Institute"/>
            <person name="Lucas S."/>
            <person name="Copeland A."/>
            <person name="Lapidus A."/>
            <person name="Glavina del Rio T."/>
            <person name="Dalin E."/>
            <person name="Tice H."/>
            <person name="Bruce D."/>
            <person name="Barry K."/>
            <person name="Pitluck S."/>
            <person name="Lowry S."/>
            <person name="Larimer F."/>
            <person name="Land M."/>
            <person name="Hauser L."/>
            <person name="Kyrpides N."/>
            <person name="Ivanova N."/>
            <person name="McMahon K.D."/>
            <person name="Hugenholtz P."/>
        </authorList>
    </citation>
    <scope>NUCLEOTIDE SEQUENCE</scope>
    <source>
        <strain evidence="13">UW-1</strain>
    </source>
</reference>
<dbReference type="STRING" id="522306.CAP2UW1_0620"/>
<dbReference type="InterPro" id="IPR030802">
    <property type="entry name" value="Permease_MalE"/>
</dbReference>
<dbReference type="Pfam" id="PF02405">
    <property type="entry name" value="MlaE"/>
    <property type="match status" value="1"/>
</dbReference>
<evidence type="ECO:0000256" key="9">
    <source>
        <dbReference type="ARBA" id="ARBA00022692"/>
    </source>
</evidence>
<dbReference type="EMBL" id="CP001715">
    <property type="protein sequence ID" value="ACV33967.1"/>
    <property type="molecule type" value="Genomic_DNA"/>
</dbReference>
<feature type="transmembrane region" description="Helical" evidence="12">
    <location>
        <begin position="248"/>
        <end position="267"/>
    </location>
</feature>
<proteinExistence type="inferred from homology"/>
<evidence type="ECO:0000313" key="13">
    <source>
        <dbReference type="EMBL" id="ACV33967.1"/>
    </source>
</evidence>
<evidence type="ECO:0000256" key="1">
    <source>
        <dbReference type="ARBA" id="ARBA00002460"/>
    </source>
</evidence>
<evidence type="ECO:0000256" key="2">
    <source>
        <dbReference type="ARBA" id="ARBA00004429"/>
    </source>
</evidence>
<evidence type="ECO:0000256" key="11">
    <source>
        <dbReference type="ARBA" id="ARBA00023136"/>
    </source>
</evidence>
<dbReference type="InterPro" id="IPR003453">
    <property type="entry name" value="ABC_MlaE_roteobac"/>
</dbReference>
<gene>
    <name evidence="13" type="ordered locus">CAP2UW1_0620</name>
</gene>
<keyword evidence="9 12" id="KW-0812">Transmembrane</keyword>
<dbReference type="PANTHER" id="PTHR30188:SF4">
    <property type="entry name" value="PROTEIN TRIGALACTOSYLDIACYLGLYCEROL 1, CHLOROPLASTIC"/>
    <property type="match status" value="1"/>
</dbReference>
<keyword evidence="11 12" id="KW-0472">Membrane</keyword>
<dbReference type="KEGG" id="app:CAP2UW1_0620"/>
<comment type="similarity">
    <text evidence="3 12">Belongs to the MlaE permease family.</text>
</comment>
<dbReference type="NCBIfam" id="NF033619">
    <property type="entry name" value="perm_MlaE_1"/>
    <property type="match status" value="1"/>
</dbReference>
<keyword evidence="8 12" id="KW-0997">Cell inner membrane</keyword>
<dbReference type="HOGENOM" id="CLU_045686_1_1_4"/>
<evidence type="ECO:0000256" key="4">
    <source>
        <dbReference type="ARBA" id="ARBA00011380"/>
    </source>
</evidence>
<feature type="transmembrane region" description="Helical" evidence="12">
    <location>
        <begin position="166"/>
        <end position="188"/>
    </location>
</feature>